<feature type="compositionally biased region" description="Basic and acidic residues" evidence="1">
    <location>
        <begin position="455"/>
        <end position="477"/>
    </location>
</feature>
<accession>A0A4Y9ZY16</accession>
<feature type="region of interest" description="Disordered" evidence="1">
    <location>
        <begin position="1"/>
        <end position="32"/>
    </location>
</feature>
<feature type="compositionally biased region" description="Pro residues" evidence="1">
    <location>
        <begin position="210"/>
        <end position="219"/>
    </location>
</feature>
<evidence type="ECO:0000313" key="2">
    <source>
        <dbReference type="EMBL" id="TFY79455.1"/>
    </source>
</evidence>
<feature type="compositionally biased region" description="Polar residues" evidence="1">
    <location>
        <begin position="435"/>
        <end position="454"/>
    </location>
</feature>
<organism evidence="2 3">
    <name type="scientific">Hericium alpestre</name>
    <dbReference type="NCBI Taxonomy" id="135208"/>
    <lineage>
        <taxon>Eukaryota</taxon>
        <taxon>Fungi</taxon>
        <taxon>Dikarya</taxon>
        <taxon>Basidiomycota</taxon>
        <taxon>Agaricomycotina</taxon>
        <taxon>Agaricomycetes</taxon>
        <taxon>Russulales</taxon>
        <taxon>Hericiaceae</taxon>
        <taxon>Hericium</taxon>
    </lineage>
</organism>
<evidence type="ECO:0000256" key="1">
    <source>
        <dbReference type="SAM" id="MobiDB-lite"/>
    </source>
</evidence>
<dbReference type="Proteomes" id="UP000298061">
    <property type="component" value="Unassembled WGS sequence"/>
</dbReference>
<comment type="caution">
    <text evidence="2">The sequence shown here is derived from an EMBL/GenBank/DDBJ whole genome shotgun (WGS) entry which is preliminary data.</text>
</comment>
<feature type="region of interest" description="Disordered" evidence="1">
    <location>
        <begin position="130"/>
        <end position="149"/>
    </location>
</feature>
<dbReference type="AlphaFoldDB" id="A0A4Y9ZY16"/>
<keyword evidence="3" id="KW-1185">Reference proteome</keyword>
<gene>
    <name evidence="2" type="ORF">EWM64_g4559</name>
</gene>
<feature type="compositionally biased region" description="Acidic residues" evidence="1">
    <location>
        <begin position="17"/>
        <end position="27"/>
    </location>
</feature>
<sequence length="543" mass="58587">MLRAQDLPVGPTPGWELEVEQTDEDDASEPKSVADSLVIANSLKQSRLNWLSSTFPKFSSKARGGKTSDATPPPHTIRTLGKCDLVIGPHVFTGTTLHEVHYLPAYVVAPRAPYGSSAYGQYGQYSYGNPPLPASSPIDKPKVPSPPSAFSPAFGDAAISQELIAQVNTAAVSNPILARHLQLAAAGAATPEQLKTLGVLIQSLAAGPSVVPPPQPSAPSAPANSFYTTPSKPATQPQSSQPSRPQSSTPSASATPGPHPNYSYQAYNYAPAQGYVAQPPTFPTRDFDVILEFPEKPHDRWLIPRGTVVLERVPETGTINEICLSSAMPFPKVDYPSSGKQPTQEAGSVPPKEGEETAAPQEVVTLRFTKAHPTIWDSLLRWVGGAEKIEENRKKLSEIKAPDRVFLQYQVADSDLLAQLKAYEIHQATVRRQTKTQTQSATQGPRASRRSTSTETKEIKPGEDEERRSSKEDRVPDLRTNGCPSYAGRPTSTYLCTASSFACAEREAFSLAAFDFGVASRCSWTFDTIPASPRGGNHVNLYP</sequence>
<protein>
    <submittedName>
        <fullName evidence="2">Uncharacterized protein</fullName>
    </submittedName>
</protein>
<feature type="region of interest" description="Disordered" evidence="1">
    <location>
        <begin position="334"/>
        <end position="359"/>
    </location>
</feature>
<evidence type="ECO:0000313" key="3">
    <source>
        <dbReference type="Proteomes" id="UP000298061"/>
    </source>
</evidence>
<feature type="region of interest" description="Disordered" evidence="1">
    <location>
        <begin position="430"/>
        <end position="484"/>
    </location>
</feature>
<dbReference type="OrthoDB" id="5338195at2759"/>
<feature type="region of interest" description="Disordered" evidence="1">
    <location>
        <begin position="209"/>
        <end position="264"/>
    </location>
</feature>
<dbReference type="STRING" id="135208.A0A4Y9ZY16"/>
<feature type="compositionally biased region" description="Low complexity" evidence="1">
    <location>
        <begin position="220"/>
        <end position="256"/>
    </location>
</feature>
<proteinExistence type="predicted"/>
<name>A0A4Y9ZY16_9AGAM</name>
<reference evidence="2 3" key="1">
    <citation type="submission" date="2019-02" db="EMBL/GenBank/DDBJ databases">
        <title>Genome sequencing of the rare red list fungi Hericium alpestre (H. flagellum).</title>
        <authorList>
            <person name="Buettner E."/>
            <person name="Kellner H."/>
        </authorList>
    </citation>
    <scope>NUCLEOTIDE SEQUENCE [LARGE SCALE GENOMIC DNA]</scope>
    <source>
        <strain evidence="2 3">DSM 108284</strain>
    </source>
</reference>
<dbReference type="EMBL" id="SFCI01000498">
    <property type="protein sequence ID" value="TFY79455.1"/>
    <property type="molecule type" value="Genomic_DNA"/>
</dbReference>